<proteinExistence type="predicted"/>
<dbReference type="AlphaFoldDB" id="A0A1Y2CHF1"/>
<feature type="compositionally biased region" description="Acidic residues" evidence="1">
    <location>
        <begin position="286"/>
        <end position="299"/>
    </location>
</feature>
<organism evidence="2 3">
    <name type="scientific">Rhizoclosmatium globosum</name>
    <dbReference type="NCBI Taxonomy" id="329046"/>
    <lineage>
        <taxon>Eukaryota</taxon>
        <taxon>Fungi</taxon>
        <taxon>Fungi incertae sedis</taxon>
        <taxon>Chytridiomycota</taxon>
        <taxon>Chytridiomycota incertae sedis</taxon>
        <taxon>Chytridiomycetes</taxon>
        <taxon>Chytridiales</taxon>
        <taxon>Chytriomycetaceae</taxon>
        <taxon>Rhizoclosmatium</taxon>
    </lineage>
</organism>
<dbReference type="EMBL" id="MCGO01000016">
    <property type="protein sequence ID" value="ORY46366.1"/>
    <property type="molecule type" value="Genomic_DNA"/>
</dbReference>
<reference evidence="2 3" key="1">
    <citation type="submission" date="2016-07" db="EMBL/GenBank/DDBJ databases">
        <title>Pervasive Adenine N6-methylation of Active Genes in Fungi.</title>
        <authorList>
            <consortium name="DOE Joint Genome Institute"/>
            <person name="Mondo S.J."/>
            <person name="Dannebaum R.O."/>
            <person name="Kuo R.C."/>
            <person name="Labutti K."/>
            <person name="Haridas S."/>
            <person name="Kuo A."/>
            <person name="Salamov A."/>
            <person name="Ahrendt S.R."/>
            <person name="Lipzen A."/>
            <person name="Sullivan W."/>
            <person name="Andreopoulos W.B."/>
            <person name="Clum A."/>
            <person name="Lindquist E."/>
            <person name="Daum C."/>
            <person name="Ramamoorthy G.K."/>
            <person name="Gryganskyi A."/>
            <person name="Culley D."/>
            <person name="Magnuson J.K."/>
            <person name="James T.Y."/>
            <person name="O'Malley M.A."/>
            <person name="Stajich J.E."/>
            <person name="Spatafora J.W."/>
            <person name="Visel A."/>
            <person name="Grigoriev I.V."/>
        </authorList>
    </citation>
    <scope>NUCLEOTIDE SEQUENCE [LARGE SCALE GENOMIC DNA]</scope>
    <source>
        <strain evidence="2 3">JEL800</strain>
    </source>
</reference>
<evidence type="ECO:0000313" key="2">
    <source>
        <dbReference type="EMBL" id="ORY46366.1"/>
    </source>
</evidence>
<evidence type="ECO:0000256" key="1">
    <source>
        <dbReference type="SAM" id="MobiDB-lite"/>
    </source>
</evidence>
<protein>
    <submittedName>
        <fullName evidence="2">Uncharacterized protein</fullName>
    </submittedName>
</protein>
<feature type="compositionally biased region" description="Basic and acidic residues" evidence="1">
    <location>
        <begin position="233"/>
        <end position="250"/>
    </location>
</feature>
<gene>
    <name evidence="2" type="ORF">BCR33DRAFT_127447</name>
</gene>
<dbReference type="Proteomes" id="UP000193642">
    <property type="component" value="Unassembled WGS sequence"/>
</dbReference>
<feature type="compositionally biased region" description="Basic and acidic residues" evidence="1">
    <location>
        <begin position="180"/>
        <end position="198"/>
    </location>
</feature>
<feature type="compositionally biased region" description="Basic and acidic residues" evidence="1">
    <location>
        <begin position="212"/>
        <end position="224"/>
    </location>
</feature>
<name>A0A1Y2CHF1_9FUNG</name>
<feature type="compositionally biased region" description="Basic and acidic residues" evidence="1">
    <location>
        <begin position="41"/>
        <end position="61"/>
    </location>
</feature>
<accession>A0A1Y2CHF1</accession>
<comment type="caution">
    <text evidence="2">The sequence shown here is derived from an EMBL/GenBank/DDBJ whole genome shotgun (WGS) entry which is preliminary data.</text>
</comment>
<feature type="compositionally biased region" description="Basic and acidic residues" evidence="1">
    <location>
        <begin position="118"/>
        <end position="157"/>
    </location>
</feature>
<evidence type="ECO:0000313" key="3">
    <source>
        <dbReference type="Proteomes" id="UP000193642"/>
    </source>
</evidence>
<sequence>MGSLQIQQHKRRVWLLGKLMQKSLQPLTRKGLCVQFCKSKPVSDSKKPGQPDDSGKSKDSAAKQQEAVGEAFKAEAEAGESAANKKVEGGKGSSSPKKAVDGQGKGVNEPAVAPGKDAASKEAIDAAKEHEAVGEAFKAEAEEKVADKKGKGSKETIPKVPTVEVPGDSAVPDASNKDIAAAKKHEAVGEAFKAEAEGKTGAAVNDKSGNGADKKVTDGSKGKSESFSGKVGELVDAKDASAKQDKDKNTASKSLKVETTVKASESTKGTGGKVEKPSKANGEAIGDIEGEEEVYGEEDVSDEAVAKSKAEGYVSVPKNGGLYERKRRAEAEVNLGSLRHQSLASTFPLRFL</sequence>
<feature type="region of interest" description="Disordered" evidence="1">
    <location>
        <begin position="38"/>
        <end position="299"/>
    </location>
</feature>
<keyword evidence="3" id="KW-1185">Reference proteome</keyword>
<dbReference type="OrthoDB" id="63267at2759"/>